<feature type="region of interest" description="Disordered" evidence="1">
    <location>
        <begin position="1"/>
        <end position="43"/>
    </location>
</feature>
<dbReference type="EMBL" id="JAVRFE010000005">
    <property type="protein sequence ID" value="MDT0455278.1"/>
    <property type="molecule type" value="Genomic_DNA"/>
</dbReference>
<keyword evidence="3" id="KW-1185">Reference proteome</keyword>
<sequence length="115" mass="12959">MSPRRNRQHGGAKPIDRTGGDPYGRMGAPPGSGGWETTEEWRGEDWVVRPVGGGGAAKRYRCPGCDQEIPPGVPHVVAWPQHGDVDDRRHWHKACWNARDRRSARLQRSRNAPRY</sequence>
<evidence type="ECO:0000256" key="1">
    <source>
        <dbReference type="SAM" id="MobiDB-lite"/>
    </source>
</evidence>
<accession>A0ABU2T222</accession>
<reference evidence="2" key="1">
    <citation type="submission" date="2024-05" db="EMBL/GenBank/DDBJ databases">
        <title>30 novel species of actinomycetes from the DSMZ collection.</title>
        <authorList>
            <person name="Nouioui I."/>
        </authorList>
    </citation>
    <scope>NUCLEOTIDE SEQUENCE</scope>
    <source>
        <strain evidence="2">DSM 41527</strain>
    </source>
</reference>
<comment type="caution">
    <text evidence="2">The sequence shown here is derived from an EMBL/GenBank/DDBJ whole genome shotgun (WGS) entry which is preliminary data.</text>
</comment>
<feature type="compositionally biased region" description="Basic residues" evidence="1">
    <location>
        <begin position="1"/>
        <end position="10"/>
    </location>
</feature>
<gene>
    <name evidence="2" type="ORF">RM550_05920</name>
</gene>
<evidence type="ECO:0000313" key="2">
    <source>
        <dbReference type="EMBL" id="MDT0455278.1"/>
    </source>
</evidence>
<dbReference type="RefSeq" id="WP_311622659.1">
    <property type="nucleotide sequence ID" value="NZ_JAVRFE010000005.1"/>
</dbReference>
<name>A0ABU2T222_9ACTN</name>
<evidence type="ECO:0000313" key="3">
    <source>
        <dbReference type="Proteomes" id="UP001180551"/>
    </source>
</evidence>
<proteinExistence type="predicted"/>
<protein>
    <submittedName>
        <fullName evidence="2">ATP/GTP-binding protein</fullName>
    </submittedName>
</protein>
<dbReference type="Proteomes" id="UP001180551">
    <property type="component" value="Unassembled WGS sequence"/>
</dbReference>
<organism evidence="2 3">
    <name type="scientific">Streptomyces mooreae</name>
    <dbReference type="NCBI Taxonomy" id="3075523"/>
    <lineage>
        <taxon>Bacteria</taxon>
        <taxon>Bacillati</taxon>
        <taxon>Actinomycetota</taxon>
        <taxon>Actinomycetes</taxon>
        <taxon>Kitasatosporales</taxon>
        <taxon>Streptomycetaceae</taxon>
        <taxon>Streptomyces</taxon>
    </lineage>
</organism>